<dbReference type="RefSeq" id="WP_176522078.1">
    <property type="nucleotide sequence ID" value="NZ_OBML01000005.1"/>
</dbReference>
<dbReference type="Pfam" id="PF03739">
    <property type="entry name" value="LptF_LptG"/>
    <property type="match status" value="1"/>
</dbReference>
<keyword evidence="4 6" id="KW-1133">Transmembrane helix</keyword>
<evidence type="ECO:0000256" key="4">
    <source>
        <dbReference type="ARBA" id="ARBA00022989"/>
    </source>
</evidence>
<dbReference type="PANTHER" id="PTHR33529">
    <property type="entry name" value="SLR0882 PROTEIN-RELATED"/>
    <property type="match status" value="1"/>
</dbReference>
<gene>
    <name evidence="7" type="ORF">SAMN05421512_105355</name>
</gene>
<evidence type="ECO:0000256" key="6">
    <source>
        <dbReference type="SAM" id="Phobius"/>
    </source>
</evidence>
<evidence type="ECO:0000313" key="7">
    <source>
        <dbReference type="EMBL" id="SOC07376.1"/>
    </source>
</evidence>
<feature type="transmembrane region" description="Helical" evidence="6">
    <location>
        <begin position="373"/>
        <end position="392"/>
    </location>
</feature>
<keyword evidence="2" id="KW-1003">Cell membrane</keyword>
<reference evidence="7 8" key="1">
    <citation type="submission" date="2017-08" db="EMBL/GenBank/DDBJ databases">
        <authorList>
            <person name="de Groot N.N."/>
        </authorList>
    </citation>
    <scope>NUCLEOTIDE SEQUENCE [LARGE SCALE GENOMIC DNA]</scope>
    <source>
        <strain evidence="7 8">USBA 352</strain>
    </source>
</reference>
<evidence type="ECO:0000313" key="8">
    <source>
        <dbReference type="Proteomes" id="UP000219331"/>
    </source>
</evidence>
<evidence type="ECO:0000256" key="1">
    <source>
        <dbReference type="ARBA" id="ARBA00004651"/>
    </source>
</evidence>
<sequence>MRPLASLAARSLFARVLGRVVLVVAIIEVVFLAEKLTGILEEVLGNGGNLLYALAVLGLTSPEIFDFALALACVIGGYFSFVAAREERELVALSAAGVSWGLPVRVALSLGALAFLASLAVSGVIDPLARNATRTVIFQLKSELLFSRITGPSEGTLVETIRGRTFAALSDTSVTPPHESLFVHQPGEAGRWRVTQAADWKLAGPDEEGNYSLGLGRVIAYDFVRVETREGAGMLRQGRGPNLFAVGRPDVANIPALPQVKVENVSLPVSLDNILNHALRSDVAEEWTVFEALSEGQAAGETGREALKIAGERLSRAIAVFVAPLLALLACVFAGRGVFGFLSLPVACGALLAFDIVLRGALGRLAADQPQALAMVGLAAALLVLLVALAGIRARAAVLLRPVNERA</sequence>
<protein>
    <submittedName>
        <fullName evidence="7">Predicted permease YjgP/YjgQ family protein</fullName>
    </submittedName>
</protein>
<dbReference type="EMBL" id="OBML01000005">
    <property type="protein sequence ID" value="SOC07376.1"/>
    <property type="molecule type" value="Genomic_DNA"/>
</dbReference>
<evidence type="ECO:0000256" key="3">
    <source>
        <dbReference type="ARBA" id="ARBA00022692"/>
    </source>
</evidence>
<dbReference type="AlphaFoldDB" id="A0A285SHR4"/>
<feature type="transmembrane region" description="Helical" evidence="6">
    <location>
        <begin position="314"/>
        <end position="335"/>
    </location>
</feature>
<dbReference type="STRING" id="538381.GCA_001696535_01865"/>
<evidence type="ECO:0000256" key="5">
    <source>
        <dbReference type="ARBA" id="ARBA00023136"/>
    </source>
</evidence>
<keyword evidence="8" id="KW-1185">Reference proteome</keyword>
<organism evidence="7 8">
    <name type="scientific">Stappia indica</name>
    <dbReference type="NCBI Taxonomy" id="538381"/>
    <lineage>
        <taxon>Bacteria</taxon>
        <taxon>Pseudomonadati</taxon>
        <taxon>Pseudomonadota</taxon>
        <taxon>Alphaproteobacteria</taxon>
        <taxon>Hyphomicrobiales</taxon>
        <taxon>Stappiaceae</taxon>
        <taxon>Stappia</taxon>
    </lineage>
</organism>
<dbReference type="InterPro" id="IPR005495">
    <property type="entry name" value="LptG/LptF_permease"/>
</dbReference>
<dbReference type="Proteomes" id="UP000219331">
    <property type="component" value="Unassembled WGS sequence"/>
</dbReference>
<feature type="transmembrane region" description="Helical" evidence="6">
    <location>
        <begin position="67"/>
        <end position="84"/>
    </location>
</feature>
<keyword evidence="5 6" id="KW-0472">Membrane</keyword>
<keyword evidence="3 6" id="KW-0812">Transmembrane</keyword>
<dbReference type="PANTHER" id="PTHR33529:SF2">
    <property type="entry name" value="LIPOPOLYSACCHARIDE EXPORT SYSTEM PERMEASE PROTEIN LPTG"/>
    <property type="match status" value="1"/>
</dbReference>
<dbReference type="GO" id="GO:0043190">
    <property type="term" value="C:ATP-binding cassette (ABC) transporter complex"/>
    <property type="evidence" value="ECO:0007669"/>
    <property type="project" value="TreeGrafter"/>
</dbReference>
<name>A0A285SHR4_9HYPH</name>
<comment type="subcellular location">
    <subcellularLocation>
        <location evidence="1">Cell membrane</location>
        <topology evidence="1">Multi-pass membrane protein</topology>
    </subcellularLocation>
</comment>
<accession>A0A285SHR4</accession>
<evidence type="ECO:0000256" key="2">
    <source>
        <dbReference type="ARBA" id="ARBA00022475"/>
    </source>
</evidence>
<proteinExistence type="predicted"/>
<feature type="transmembrane region" description="Helical" evidence="6">
    <location>
        <begin position="341"/>
        <end position="361"/>
    </location>
</feature>
<feature type="transmembrane region" description="Helical" evidence="6">
    <location>
        <begin position="12"/>
        <end position="31"/>
    </location>
</feature>
<dbReference type="GO" id="GO:0015920">
    <property type="term" value="P:lipopolysaccharide transport"/>
    <property type="evidence" value="ECO:0007669"/>
    <property type="project" value="TreeGrafter"/>
</dbReference>